<dbReference type="PANTHER" id="PTHR43013">
    <property type="entry name" value="GLUTAMYL-TRNA REDUCTASE"/>
    <property type="match status" value="1"/>
</dbReference>
<dbReference type="InterPro" id="IPR015895">
    <property type="entry name" value="4pyrrol_synth_GluRdtase_N"/>
</dbReference>
<evidence type="ECO:0000256" key="4">
    <source>
        <dbReference type="ARBA" id="ARBA00022857"/>
    </source>
</evidence>
<dbReference type="CDD" id="cd05213">
    <property type="entry name" value="NAD_bind_Glutamyl_tRNA_reduct"/>
    <property type="match status" value="1"/>
</dbReference>
<dbReference type="NCBIfam" id="TIGR01035">
    <property type="entry name" value="hemA"/>
    <property type="match status" value="1"/>
</dbReference>
<dbReference type="GO" id="GO:0008883">
    <property type="term" value="F:glutamyl-tRNA reductase activity"/>
    <property type="evidence" value="ECO:0007669"/>
    <property type="project" value="UniProtKB-UniRule"/>
</dbReference>
<feature type="binding site" evidence="9 11">
    <location>
        <begin position="49"/>
        <end position="52"/>
    </location>
    <ligand>
        <name>substrate</name>
    </ligand>
</feature>
<evidence type="ECO:0000313" key="19">
    <source>
        <dbReference type="EMBL" id="MBB6185645.1"/>
    </source>
</evidence>
<sequence>MPLVAFGLNHLTAPVSLREQVAFDGDRARLAMSDLRQQAGVDEAMILSTCNRTELYCSVHPGAEHVPAEWLHRHHHLTAEKLDEFLYRHDEDDAVRHIFRVATGLDSMVLGEPQILGQVKDAYQMAREVQTLGPPMERLLQHTFAVAKRVRSDTRIGAHTVSVAFTAVRLAEQVFTDLRDACVLLVGAGDTVELAARHLAGKQVKRLLVANRTLETAQTLAHQHGGYAIALSDLGKHLAEADIVISSTAARQPVITRNMVEAAIATRRRRPMFMVDIAVPRDIEPTVSELRDVFLYGIDDLRQVIDEHLRSRETAANEAGAIIDLQVDRYMNWRRALTLRNPVLDLRASAEAHRDDVLARAQAMIERGKSPEETLAFLANTLTNKLLHAPSARLREAALSGDLDLLNAAERLYGLDADADPNPGADEA</sequence>
<dbReference type="FunFam" id="3.30.460.30:FF:000001">
    <property type="entry name" value="Glutamyl-tRNA reductase"/>
    <property type="match status" value="1"/>
</dbReference>
<keyword evidence="6 9" id="KW-0627">Porphyrin biosynthesis</keyword>
<dbReference type="Pfam" id="PF01488">
    <property type="entry name" value="Shikimate_DH"/>
    <property type="match status" value="1"/>
</dbReference>
<comment type="catalytic activity">
    <reaction evidence="7 9 14">
        <text>(S)-4-amino-5-oxopentanoate + tRNA(Glu) + NADP(+) = L-glutamyl-tRNA(Glu) + NADPH + H(+)</text>
        <dbReference type="Rhea" id="RHEA:12344"/>
        <dbReference type="Rhea" id="RHEA-COMP:9663"/>
        <dbReference type="Rhea" id="RHEA-COMP:9680"/>
        <dbReference type="ChEBI" id="CHEBI:15378"/>
        <dbReference type="ChEBI" id="CHEBI:57501"/>
        <dbReference type="ChEBI" id="CHEBI:57783"/>
        <dbReference type="ChEBI" id="CHEBI:58349"/>
        <dbReference type="ChEBI" id="CHEBI:78442"/>
        <dbReference type="ChEBI" id="CHEBI:78520"/>
        <dbReference type="EC" id="1.2.1.70"/>
    </reaction>
</comment>
<feature type="domain" description="Quinate/shikimate 5-dehydrogenase/glutamyl-tRNA reductase" evidence="16">
    <location>
        <begin position="170"/>
        <end position="304"/>
    </location>
</feature>
<dbReference type="Gene3D" id="3.40.50.720">
    <property type="entry name" value="NAD(P)-binding Rossmann-like Domain"/>
    <property type="match status" value="1"/>
</dbReference>
<evidence type="ECO:0000256" key="8">
    <source>
        <dbReference type="ARBA" id="ARBA00068659"/>
    </source>
</evidence>
<dbReference type="AlphaFoldDB" id="A0A099CU84"/>
<dbReference type="FunFam" id="3.40.50.720:FF:000031">
    <property type="entry name" value="Glutamyl-tRNA reductase"/>
    <property type="match status" value="1"/>
</dbReference>
<dbReference type="InterPro" id="IPR006151">
    <property type="entry name" value="Shikm_DH/Glu-tRNA_Rdtase"/>
</dbReference>
<feature type="binding site" evidence="9 11">
    <location>
        <begin position="112"/>
        <end position="114"/>
    </location>
    <ligand>
        <name>substrate</name>
    </ligand>
</feature>
<evidence type="ECO:0000256" key="7">
    <source>
        <dbReference type="ARBA" id="ARBA00047464"/>
    </source>
</evidence>
<dbReference type="GO" id="GO:0019353">
    <property type="term" value="P:protoporphyrinogen IX biosynthetic process from glutamate"/>
    <property type="evidence" value="ECO:0007669"/>
    <property type="project" value="TreeGrafter"/>
</dbReference>
<dbReference type="Proteomes" id="UP000560000">
    <property type="component" value="Unassembled WGS sequence"/>
</dbReference>
<evidence type="ECO:0000256" key="12">
    <source>
        <dbReference type="PIRSR" id="PIRSR000445-3"/>
    </source>
</evidence>
<dbReference type="RefSeq" id="WP_043101872.1">
    <property type="nucleotide sequence ID" value="NZ_JACHET010000001.1"/>
</dbReference>
<feature type="binding site" evidence="9 11">
    <location>
        <position position="118"/>
    </location>
    <ligand>
        <name>substrate</name>
    </ligand>
</feature>
<evidence type="ECO:0000313" key="18">
    <source>
        <dbReference type="EMBL" id="KGI77187.1"/>
    </source>
</evidence>
<comment type="function">
    <text evidence="9">Catalyzes the NADPH-dependent reduction of glutamyl-tRNA(Glu) to glutamate 1-semialdehyde (GSA).</text>
</comment>
<evidence type="ECO:0000256" key="9">
    <source>
        <dbReference type="HAMAP-Rule" id="MF_00087"/>
    </source>
</evidence>
<dbReference type="SUPFAM" id="SSF69075">
    <property type="entry name" value="Glutamyl tRNA-reductase dimerization domain"/>
    <property type="match status" value="1"/>
</dbReference>
<dbReference type="SUPFAM" id="SSF51735">
    <property type="entry name" value="NAD(P)-binding Rossmann-fold domains"/>
    <property type="match status" value="1"/>
</dbReference>
<evidence type="ECO:0000313" key="21">
    <source>
        <dbReference type="Proteomes" id="UP000560000"/>
    </source>
</evidence>
<comment type="pathway">
    <text evidence="1 9 14">Porphyrin-containing compound metabolism; protoporphyrin-IX biosynthesis; 5-aminolevulinate from L-glutamyl-tRNA(Glu): step 1/2.</text>
</comment>
<dbReference type="UniPathway" id="UPA00251">
    <property type="reaction ID" value="UER00316"/>
</dbReference>
<evidence type="ECO:0000256" key="11">
    <source>
        <dbReference type="PIRSR" id="PIRSR000445-2"/>
    </source>
</evidence>
<gene>
    <name evidence="9" type="primary">hemA</name>
    <name evidence="19" type="ORF">HNQ86_002990</name>
    <name evidence="18" type="ORF">LF63_0111275</name>
</gene>
<evidence type="ECO:0000256" key="5">
    <source>
        <dbReference type="ARBA" id="ARBA00023002"/>
    </source>
</evidence>
<feature type="site" description="Important for activity" evidence="9 13">
    <location>
        <position position="97"/>
    </location>
</feature>
<evidence type="ECO:0000256" key="10">
    <source>
        <dbReference type="PIRSR" id="PIRSR000445-1"/>
    </source>
</evidence>
<keyword evidence="20" id="KW-1185">Reference proteome</keyword>
<dbReference type="InterPro" id="IPR036453">
    <property type="entry name" value="GluRdtase_dimer_dom_sf"/>
</dbReference>
<dbReference type="InterPro" id="IPR015896">
    <property type="entry name" value="4pyrrol_synth_GluRdtase_dimer"/>
</dbReference>
<comment type="caution">
    <text evidence="18">The sequence shown here is derived from an EMBL/GenBank/DDBJ whole genome shotgun (WGS) entry which is preliminary data.</text>
</comment>
<keyword evidence="4 9" id="KW-0521">NADP</keyword>
<evidence type="ECO:0000259" key="15">
    <source>
        <dbReference type="Pfam" id="PF00745"/>
    </source>
</evidence>
<evidence type="ECO:0000313" key="20">
    <source>
        <dbReference type="Proteomes" id="UP000029708"/>
    </source>
</evidence>
<dbReference type="PANTHER" id="PTHR43013:SF1">
    <property type="entry name" value="GLUTAMYL-TRNA REDUCTASE"/>
    <property type="match status" value="1"/>
</dbReference>
<name>A0A099CU84_9GAMM</name>
<dbReference type="Proteomes" id="UP000029708">
    <property type="component" value="Unassembled WGS sequence"/>
</dbReference>
<dbReference type="EMBL" id="JACHET010000001">
    <property type="protein sequence ID" value="MBB6185645.1"/>
    <property type="molecule type" value="Genomic_DNA"/>
</dbReference>
<dbReference type="InterPro" id="IPR000343">
    <property type="entry name" value="4pyrrol_synth_GluRdtase"/>
</dbReference>
<dbReference type="SUPFAM" id="SSF69742">
    <property type="entry name" value="Glutamyl tRNA-reductase catalytic, N-terminal domain"/>
    <property type="match status" value="1"/>
</dbReference>
<dbReference type="Pfam" id="PF00745">
    <property type="entry name" value="GlutR_dimer"/>
    <property type="match status" value="1"/>
</dbReference>
<evidence type="ECO:0000256" key="6">
    <source>
        <dbReference type="ARBA" id="ARBA00023244"/>
    </source>
</evidence>
<evidence type="ECO:0000259" key="17">
    <source>
        <dbReference type="Pfam" id="PF05201"/>
    </source>
</evidence>
<feature type="domain" description="Glutamyl-tRNA reductase N-terminal" evidence="17">
    <location>
        <begin position="7"/>
        <end position="154"/>
    </location>
</feature>
<dbReference type="STRING" id="1543381.LF63_0111275"/>
<organism evidence="18 20">
    <name type="scientific">Oleiagrimonas soli</name>
    <dbReference type="NCBI Taxonomy" id="1543381"/>
    <lineage>
        <taxon>Bacteria</taxon>
        <taxon>Pseudomonadati</taxon>
        <taxon>Pseudomonadota</taxon>
        <taxon>Gammaproteobacteria</taxon>
        <taxon>Lysobacterales</taxon>
        <taxon>Rhodanobacteraceae</taxon>
        <taxon>Oleiagrimonas</taxon>
    </lineage>
</organism>
<dbReference type="Pfam" id="PF05201">
    <property type="entry name" value="GlutR_N"/>
    <property type="match status" value="1"/>
</dbReference>
<protein>
    <recommendedName>
        <fullName evidence="8 9">Glutamyl-tRNA reductase</fullName>
        <shortName evidence="9">GluTR</shortName>
        <ecNumber evidence="3 9">1.2.1.70</ecNumber>
    </recommendedName>
</protein>
<evidence type="ECO:0000259" key="16">
    <source>
        <dbReference type="Pfam" id="PF01488"/>
    </source>
</evidence>
<evidence type="ECO:0000256" key="1">
    <source>
        <dbReference type="ARBA" id="ARBA00005059"/>
    </source>
</evidence>
<dbReference type="OrthoDB" id="110209at2"/>
<feature type="domain" description="Tetrapyrrole biosynthesis glutamyl-tRNA reductase dimerisation" evidence="15">
    <location>
        <begin position="318"/>
        <end position="415"/>
    </location>
</feature>
<dbReference type="EC" id="1.2.1.70" evidence="3 9"/>
<reference evidence="18 20" key="1">
    <citation type="submission" date="2014-09" db="EMBL/GenBank/DDBJ databases">
        <title>Xanthomonadaceae 3.5X direct submission.</title>
        <authorList>
            <person name="Fang T."/>
            <person name="Wang H."/>
        </authorList>
    </citation>
    <scope>NUCLEOTIDE SEQUENCE [LARGE SCALE GENOMIC DNA]</scope>
    <source>
        <strain evidence="18 20">3.5X</strain>
    </source>
</reference>
<proteinExistence type="inferred from homology"/>
<dbReference type="HOGENOM" id="CLU_035113_2_2_6"/>
<accession>A0A099CU84</accession>
<dbReference type="PROSITE" id="PS00747">
    <property type="entry name" value="GLUTR"/>
    <property type="match status" value="1"/>
</dbReference>
<comment type="subunit">
    <text evidence="9">Homodimer.</text>
</comment>
<comment type="domain">
    <text evidence="9">Possesses an unusual extended V-shaped dimeric structure with each monomer consisting of three distinct domains arranged along a curved 'spinal' alpha-helix. The N-terminal catalytic domain specifically recognizes the glutamate moiety of the substrate. The second domain is the NADPH-binding domain, and the third C-terminal domain is responsible for dimerization.</text>
</comment>
<comment type="miscellaneous">
    <text evidence="9">During catalysis, the active site Cys acts as a nucleophile attacking the alpha-carbonyl group of tRNA-bound glutamate with the formation of a thioester intermediate between enzyme and glutamate, and the concomitant release of tRNA(Glu). The thioester intermediate is finally reduced by direct hydride transfer from NADPH, to form the product GSA.</text>
</comment>
<feature type="binding site" evidence="9 12">
    <location>
        <begin position="187"/>
        <end position="192"/>
    </location>
    <ligand>
        <name>NADP(+)</name>
        <dbReference type="ChEBI" id="CHEBI:58349"/>
    </ligand>
</feature>
<reference evidence="19 21" key="2">
    <citation type="submission" date="2020-08" db="EMBL/GenBank/DDBJ databases">
        <title>Genomic Encyclopedia of Type Strains, Phase IV (KMG-IV): sequencing the most valuable type-strain genomes for metagenomic binning, comparative biology and taxonomic classification.</title>
        <authorList>
            <person name="Goeker M."/>
        </authorList>
    </citation>
    <scope>NUCLEOTIDE SEQUENCE [LARGE SCALE GENOMIC DNA]</scope>
    <source>
        <strain evidence="19 21">DSM 107085</strain>
    </source>
</reference>
<evidence type="ECO:0000256" key="3">
    <source>
        <dbReference type="ARBA" id="ARBA00012970"/>
    </source>
</evidence>
<keyword evidence="5 9" id="KW-0560">Oxidoreductase</keyword>
<feature type="binding site" evidence="9 11">
    <location>
        <position position="107"/>
    </location>
    <ligand>
        <name>substrate</name>
    </ligand>
</feature>
<feature type="active site" description="Nucleophile" evidence="9 10">
    <location>
        <position position="50"/>
    </location>
</feature>
<dbReference type="InterPro" id="IPR018214">
    <property type="entry name" value="GluRdtase_CS"/>
</dbReference>
<evidence type="ECO:0000256" key="13">
    <source>
        <dbReference type="PIRSR" id="PIRSR000445-4"/>
    </source>
</evidence>
<dbReference type="Gene3D" id="3.30.460.30">
    <property type="entry name" value="Glutamyl-tRNA reductase, N-terminal domain"/>
    <property type="match status" value="1"/>
</dbReference>
<evidence type="ECO:0000256" key="14">
    <source>
        <dbReference type="RuleBase" id="RU000584"/>
    </source>
</evidence>
<dbReference type="EMBL" id="JROI01000013">
    <property type="protein sequence ID" value="KGI77187.1"/>
    <property type="molecule type" value="Genomic_DNA"/>
</dbReference>
<dbReference type="InterPro" id="IPR036291">
    <property type="entry name" value="NAD(P)-bd_dom_sf"/>
</dbReference>
<dbReference type="GO" id="GO:0050661">
    <property type="term" value="F:NADP binding"/>
    <property type="evidence" value="ECO:0007669"/>
    <property type="project" value="InterPro"/>
</dbReference>
<dbReference type="PIRSF" id="PIRSF000445">
    <property type="entry name" value="4pyrrol_synth_GluRdtase"/>
    <property type="match status" value="1"/>
</dbReference>
<evidence type="ECO:0000256" key="2">
    <source>
        <dbReference type="ARBA" id="ARBA00005916"/>
    </source>
</evidence>
<dbReference type="InterPro" id="IPR036343">
    <property type="entry name" value="GluRdtase_N_sf"/>
</dbReference>
<comment type="similarity">
    <text evidence="2 9 14">Belongs to the glutamyl-tRNA reductase family.</text>
</comment>
<dbReference type="HAMAP" id="MF_00087">
    <property type="entry name" value="Glu_tRNA_reductase"/>
    <property type="match status" value="1"/>
</dbReference>